<dbReference type="EMBL" id="PCDP01000002">
    <property type="protein sequence ID" value="PZM16399.1"/>
    <property type="molecule type" value="Genomic_DNA"/>
</dbReference>
<organism evidence="2 3">
    <name type="scientific">Rhizobium tubonense</name>
    <dbReference type="NCBI Taxonomy" id="484088"/>
    <lineage>
        <taxon>Bacteria</taxon>
        <taxon>Pseudomonadati</taxon>
        <taxon>Pseudomonadota</taxon>
        <taxon>Alphaproteobacteria</taxon>
        <taxon>Hyphomicrobiales</taxon>
        <taxon>Rhizobiaceae</taxon>
        <taxon>Rhizobium/Agrobacterium group</taxon>
        <taxon>Rhizobium</taxon>
    </lineage>
</organism>
<keyword evidence="3" id="KW-1185">Reference proteome</keyword>
<reference evidence="2 3" key="1">
    <citation type="journal article" date="2018" name="Sci. Rep.">
        <title>Rhizobium tumorigenes sp. nov., a novel plant tumorigenic bacterium isolated from cane gall tumors on thornless blackberry.</title>
        <authorList>
            <person name="Kuzmanovi N."/>
            <person name="Smalla K."/>
            <person name="Gronow S."/>
            <person name="PuBawska J."/>
        </authorList>
    </citation>
    <scope>NUCLEOTIDE SEQUENCE [LARGE SCALE GENOMIC DNA]</scope>
    <source>
        <strain evidence="2 3">CCBAU 85046</strain>
    </source>
</reference>
<evidence type="ECO:0000313" key="3">
    <source>
        <dbReference type="Proteomes" id="UP000248925"/>
    </source>
</evidence>
<name>A0A2W4CVS5_9HYPH</name>
<dbReference type="RefSeq" id="WP_111158665.1">
    <property type="nucleotide sequence ID" value="NZ_PCDP01000002.1"/>
</dbReference>
<protein>
    <recommendedName>
        <fullName evidence="1">BON domain-containing protein</fullName>
    </recommendedName>
</protein>
<dbReference type="Pfam" id="PF04972">
    <property type="entry name" value="BON"/>
    <property type="match status" value="1"/>
</dbReference>
<comment type="caution">
    <text evidence="2">The sequence shown here is derived from an EMBL/GenBank/DDBJ whole genome shotgun (WGS) entry which is preliminary data.</text>
</comment>
<feature type="domain" description="BON" evidence="1">
    <location>
        <begin position="20"/>
        <end position="81"/>
    </location>
</feature>
<sequence>MLTPDLPANFFLSSTTAGACASISSEIAYTPGLETSQIEVMVENGRICLRGTAPDLHAIGQAVAIASEIVGYDVRNRIALRRRG</sequence>
<evidence type="ECO:0000259" key="1">
    <source>
        <dbReference type="Pfam" id="PF04972"/>
    </source>
</evidence>
<dbReference type="InterPro" id="IPR007055">
    <property type="entry name" value="BON_dom"/>
</dbReference>
<dbReference type="Proteomes" id="UP000248925">
    <property type="component" value="Unassembled WGS sequence"/>
</dbReference>
<evidence type="ECO:0000313" key="2">
    <source>
        <dbReference type="EMBL" id="PZM16399.1"/>
    </source>
</evidence>
<accession>A0A2W4CVS5</accession>
<proteinExistence type="predicted"/>
<dbReference type="AlphaFoldDB" id="A0A2W4CVS5"/>
<dbReference type="OrthoDB" id="8304186at2"/>
<gene>
    <name evidence="2" type="ORF">CPY51_03365</name>
</gene>